<evidence type="ECO:0000256" key="1">
    <source>
        <dbReference type="SAM" id="MobiDB-lite"/>
    </source>
</evidence>
<dbReference type="EMBL" id="GBXM01098982">
    <property type="protein sequence ID" value="JAH09595.1"/>
    <property type="molecule type" value="Transcribed_RNA"/>
</dbReference>
<organism evidence="2">
    <name type="scientific">Anguilla anguilla</name>
    <name type="common">European freshwater eel</name>
    <name type="synonym">Muraena anguilla</name>
    <dbReference type="NCBI Taxonomy" id="7936"/>
    <lineage>
        <taxon>Eukaryota</taxon>
        <taxon>Metazoa</taxon>
        <taxon>Chordata</taxon>
        <taxon>Craniata</taxon>
        <taxon>Vertebrata</taxon>
        <taxon>Euteleostomi</taxon>
        <taxon>Actinopterygii</taxon>
        <taxon>Neopterygii</taxon>
        <taxon>Teleostei</taxon>
        <taxon>Anguilliformes</taxon>
        <taxon>Anguillidae</taxon>
        <taxon>Anguilla</taxon>
    </lineage>
</organism>
<name>A0A0E9PZT3_ANGAN</name>
<dbReference type="AlphaFoldDB" id="A0A0E9PZT3"/>
<reference evidence="2" key="1">
    <citation type="submission" date="2014-11" db="EMBL/GenBank/DDBJ databases">
        <authorList>
            <person name="Amaro Gonzalez C."/>
        </authorList>
    </citation>
    <scope>NUCLEOTIDE SEQUENCE</scope>
</reference>
<evidence type="ECO:0000313" key="2">
    <source>
        <dbReference type="EMBL" id="JAH09595.1"/>
    </source>
</evidence>
<feature type="region of interest" description="Disordered" evidence="1">
    <location>
        <begin position="1"/>
        <end position="25"/>
    </location>
</feature>
<accession>A0A0E9PZT3</accession>
<sequence>MGIKQGKTGNNKQNFWEGFKFQNNI</sequence>
<reference evidence="2" key="2">
    <citation type="journal article" date="2015" name="Fish Shellfish Immunol.">
        <title>Early steps in the European eel (Anguilla anguilla)-Vibrio vulnificus interaction in the gills: Role of the RtxA13 toxin.</title>
        <authorList>
            <person name="Callol A."/>
            <person name="Pajuelo D."/>
            <person name="Ebbesson L."/>
            <person name="Teles M."/>
            <person name="MacKenzie S."/>
            <person name="Amaro C."/>
        </authorList>
    </citation>
    <scope>NUCLEOTIDE SEQUENCE</scope>
</reference>
<proteinExistence type="predicted"/>
<protein>
    <submittedName>
        <fullName evidence="2">Uncharacterized protein</fullName>
    </submittedName>
</protein>